<keyword evidence="1" id="KW-0175">Coiled coil</keyword>
<proteinExistence type="predicted"/>
<dbReference type="EMBL" id="FRBP01000001">
    <property type="protein sequence ID" value="SHK93396.1"/>
    <property type="molecule type" value="Genomic_DNA"/>
</dbReference>
<sequence>MKITITNEKMIDVLTGLQGVANKALPVKASYAVGKNMDRLEREFKHYDKERIKIVKEYCKKDAEGNDITDEAGNVSFEKENREKFNKAIEELKEIKVDIEIHTFDFEHIENCTDLTPADLRALDCMLTGQPE</sequence>
<name>A0AB74EUY8_9FIRM</name>
<evidence type="ECO:0000313" key="2">
    <source>
        <dbReference type="EMBL" id="SHK93396.1"/>
    </source>
</evidence>
<feature type="coiled-coil region" evidence="1">
    <location>
        <begin position="37"/>
        <end position="95"/>
    </location>
</feature>
<evidence type="ECO:0000256" key="1">
    <source>
        <dbReference type="SAM" id="Coils"/>
    </source>
</evidence>
<dbReference type="Proteomes" id="UP000184012">
    <property type="component" value="Unassembled WGS sequence"/>
</dbReference>
<protein>
    <recommendedName>
        <fullName evidence="4">Phage protein</fullName>
    </recommendedName>
</protein>
<reference evidence="2 3" key="1">
    <citation type="submission" date="2016-11" db="EMBL/GenBank/DDBJ databases">
        <authorList>
            <person name="Varghese N."/>
            <person name="Submissions S."/>
        </authorList>
    </citation>
    <scope>NUCLEOTIDE SEQUENCE [LARGE SCALE GENOMIC DNA]</scope>
    <source>
        <strain evidence="2 3">FD</strain>
    </source>
</reference>
<dbReference type="AlphaFoldDB" id="A0AB74EUY8"/>
<gene>
    <name evidence="2" type="ORF">SAMN04515649_101302</name>
</gene>
<comment type="caution">
    <text evidence="2">The sequence shown here is derived from an EMBL/GenBank/DDBJ whole genome shotgun (WGS) entry which is preliminary data.</text>
</comment>
<evidence type="ECO:0000313" key="3">
    <source>
        <dbReference type="Proteomes" id="UP000184012"/>
    </source>
</evidence>
<organism evidence="2 3">
    <name type="scientific">Eubacterium callanderi</name>
    <dbReference type="NCBI Taxonomy" id="53442"/>
    <lineage>
        <taxon>Bacteria</taxon>
        <taxon>Bacillati</taxon>
        <taxon>Bacillota</taxon>
        <taxon>Clostridia</taxon>
        <taxon>Eubacteriales</taxon>
        <taxon>Eubacteriaceae</taxon>
        <taxon>Eubacterium</taxon>
    </lineage>
</organism>
<dbReference type="RefSeq" id="WP_073381988.1">
    <property type="nucleotide sequence ID" value="NZ_FRBP01000001.1"/>
</dbReference>
<accession>A0AB74EUY8</accession>
<evidence type="ECO:0008006" key="4">
    <source>
        <dbReference type="Google" id="ProtNLM"/>
    </source>
</evidence>